<dbReference type="OrthoDB" id="25767at2759"/>
<dbReference type="GeneID" id="7051750"/>
<keyword evidence="3" id="KW-0819">tRNA processing</keyword>
<dbReference type="EMBL" id="KE651167">
    <property type="protein sequence ID" value="EEB07856.1"/>
    <property type="molecule type" value="Genomic_DNA"/>
</dbReference>
<keyword evidence="5" id="KW-0539">Nucleus</keyword>
<proteinExistence type="inferred from homology"/>
<dbReference type="InterPro" id="IPR020095">
    <property type="entry name" value="PsdUridine_synth_TruA_C"/>
</dbReference>
<dbReference type="InterPro" id="IPR041707">
    <property type="entry name" value="Pus3-like"/>
</dbReference>
<comment type="similarity">
    <text evidence="2">Belongs to the tRNA pseudouridine synthase TruA family.</text>
</comment>
<comment type="subcellular location">
    <subcellularLocation>
        <location evidence="1">Nucleus</location>
    </subcellularLocation>
</comment>
<dbReference type="InterPro" id="IPR020097">
    <property type="entry name" value="PsdUridine_synth_TruA_a/b_dom"/>
</dbReference>
<keyword evidence="4" id="KW-0413">Isomerase</keyword>
<evidence type="ECO:0000256" key="3">
    <source>
        <dbReference type="ARBA" id="ARBA00022694"/>
    </source>
</evidence>
<dbReference type="JaponicusDB" id="SJAG_02978">
    <property type="gene designation" value="deg1"/>
</dbReference>
<name>B6K2Z9_SCHJY</name>
<evidence type="ECO:0000256" key="5">
    <source>
        <dbReference type="ARBA" id="ARBA00023242"/>
    </source>
</evidence>
<dbReference type="Gene3D" id="3.30.70.580">
    <property type="entry name" value="Pseudouridine synthase I, catalytic domain, N-terminal subdomain"/>
    <property type="match status" value="1"/>
</dbReference>
<evidence type="ECO:0000256" key="4">
    <source>
        <dbReference type="ARBA" id="ARBA00023235"/>
    </source>
</evidence>
<evidence type="ECO:0000259" key="6">
    <source>
        <dbReference type="Pfam" id="PF01416"/>
    </source>
</evidence>
<dbReference type="Pfam" id="PF01416">
    <property type="entry name" value="PseudoU_synth_1"/>
    <property type="match status" value="1"/>
</dbReference>
<dbReference type="NCBIfam" id="TIGR00071">
    <property type="entry name" value="hisT_truA"/>
    <property type="match status" value="1"/>
</dbReference>
<dbReference type="OMA" id="YFGWEYN"/>
<dbReference type="AlphaFoldDB" id="B6K2Z9"/>
<dbReference type="Proteomes" id="UP000001744">
    <property type="component" value="Unassembled WGS sequence"/>
</dbReference>
<dbReference type="InterPro" id="IPR020103">
    <property type="entry name" value="PsdUridine_synth_cat_dom_sf"/>
</dbReference>
<dbReference type="VEuPathDB" id="FungiDB:SJAG_02978"/>
<accession>B6K2Z9</accession>
<protein>
    <submittedName>
        <fullName evidence="7">tRNA-pseudouridine synthase</fullName>
    </submittedName>
</protein>
<dbReference type="HAMAP" id="MF_00171">
    <property type="entry name" value="TruA"/>
    <property type="match status" value="1"/>
</dbReference>
<sequence length="426" mass="48795">MDAARYYGWSKERLISRILELEKIAETSGQNVNQIDTEMREAASVSVADAMLEAPSLKKRKAVRPFMLDKTKFIALRFAYLGWNYNGLAFQTEPTPLPTVEGKLFEALMRAHLIKDPSTCSFSRCGRTDKGVSAMGQVVSLNVRYSEERPIAYCDVLNRLLPEDIRVIAYSPNPPEGFDARFSCVRRHYKYLFLKQYPGGELDIERMSQAAALYLGEHDFRNFCKIDASKQITNYNRGILHSKIICVDPQKQLYAFDLQGTAFLWHQVRCMMAILFLVGQHLEPVDIVSELLNVEKNPCKPVYDMASDLPLVLYDCVFDNIQWEYPQVPENVGPKFAKKLYEQTYANWHKLVLREQLAVFLKEKAETALQVCGTQKDNGTAMNTGDGELRHARKYVPILQRKRQEPVEVVNARYRNKKNLGDQVSA</sequence>
<evidence type="ECO:0000256" key="1">
    <source>
        <dbReference type="ARBA" id="ARBA00004123"/>
    </source>
</evidence>
<organism evidence="7 9">
    <name type="scientific">Schizosaccharomyces japonicus (strain yFS275 / FY16936)</name>
    <name type="common">Fission yeast</name>
    <dbReference type="NCBI Taxonomy" id="402676"/>
    <lineage>
        <taxon>Eukaryota</taxon>
        <taxon>Fungi</taxon>
        <taxon>Dikarya</taxon>
        <taxon>Ascomycota</taxon>
        <taxon>Taphrinomycotina</taxon>
        <taxon>Schizosaccharomycetes</taxon>
        <taxon>Schizosaccharomycetales</taxon>
        <taxon>Schizosaccharomycetaceae</taxon>
        <taxon>Schizosaccharomyces</taxon>
    </lineage>
</organism>
<dbReference type="GO" id="GO:0009982">
    <property type="term" value="F:pseudouridine synthase activity"/>
    <property type="evidence" value="ECO:0000318"/>
    <property type="project" value="GO_Central"/>
</dbReference>
<dbReference type="PANTHER" id="PTHR11142">
    <property type="entry name" value="PSEUDOURIDYLATE SYNTHASE"/>
    <property type="match status" value="1"/>
</dbReference>
<feature type="domain" description="Pseudouridine synthase I TruA alpha/beta" evidence="6">
    <location>
        <begin position="210"/>
        <end position="319"/>
    </location>
</feature>
<gene>
    <name evidence="8" type="primary">deg1</name>
    <name evidence="7" type="ORF">SJAG_02978</name>
</gene>
<dbReference type="SUPFAM" id="SSF55120">
    <property type="entry name" value="Pseudouridine synthase"/>
    <property type="match status" value="1"/>
</dbReference>
<evidence type="ECO:0000313" key="7">
    <source>
        <dbReference type="EMBL" id="EEB07856.1"/>
    </source>
</evidence>
<dbReference type="eggNOG" id="KOG2554">
    <property type="taxonomic scope" value="Eukaryota"/>
</dbReference>
<evidence type="ECO:0000313" key="8">
    <source>
        <dbReference type="JaponicusDB" id="SJAG_02978"/>
    </source>
</evidence>
<dbReference type="GO" id="GO:1990481">
    <property type="term" value="P:mRNA pseudouridine synthesis"/>
    <property type="evidence" value="ECO:0000318"/>
    <property type="project" value="GO_Central"/>
</dbReference>
<dbReference type="GO" id="GO:0003723">
    <property type="term" value="F:RNA binding"/>
    <property type="evidence" value="ECO:0007669"/>
    <property type="project" value="InterPro"/>
</dbReference>
<keyword evidence="9" id="KW-1185">Reference proteome</keyword>
<dbReference type="GO" id="GO:0005737">
    <property type="term" value="C:cytoplasm"/>
    <property type="evidence" value="ECO:0000318"/>
    <property type="project" value="GO_Central"/>
</dbReference>
<dbReference type="CDD" id="cd02569">
    <property type="entry name" value="PseudoU_synth_ScPus3"/>
    <property type="match status" value="1"/>
</dbReference>
<evidence type="ECO:0000313" key="9">
    <source>
        <dbReference type="Proteomes" id="UP000001744"/>
    </source>
</evidence>
<dbReference type="InterPro" id="IPR020094">
    <property type="entry name" value="TruA/RsuA/RluB/E/F_N"/>
</dbReference>
<dbReference type="RefSeq" id="XP_002174149.1">
    <property type="nucleotide sequence ID" value="XM_002174113.2"/>
</dbReference>
<reference evidence="7 9" key="1">
    <citation type="journal article" date="2011" name="Science">
        <title>Comparative functional genomics of the fission yeasts.</title>
        <authorList>
            <person name="Rhind N."/>
            <person name="Chen Z."/>
            <person name="Yassour M."/>
            <person name="Thompson D.A."/>
            <person name="Haas B.J."/>
            <person name="Habib N."/>
            <person name="Wapinski I."/>
            <person name="Roy S."/>
            <person name="Lin M.F."/>
            <person name="Heiman D.I."/>
            <person name="Young S.K."/>
            <person name="Furuya K."/>
            <person name="Guo Y."/>
            <person name="Pidoux A."/>
            <person name="Chen H.M."/>
            <person name="Robbertse B."/>
            <person name="Goldberg J.M."/>
            <person name="Aoki K."/>
            <person name="Bayne E.H."/>
            <person name="Berlin A.M."/>
            <person name="Desjardins C.A."/>
            <person name="Dobbs E."/>
            <person name="Dukaj L."/>
            <person name="Fan L."/>
            <person name="FitzGerald M.G."/>
            <person name="French C."/>
            <person name="Gujja S."/>
            <person name="Hansen K."/>
            <person name="Keifenheim D."/>
            <person name="Levin J.Z."/>
            <person name="Mosher R.A."/>
            <person name="Mueller C.A."/>
            <person name="Pfiffner J."/>
            <person name="Priest M."/>
            <person name="Russ C."/>
            <person name="Smialowska A."/>
            <person name="Swoboda P."/>
            <person name="Sykes S.M."/>
            <person name="Vaughn M."/>
            <person name="Vengrova S."/>
            <person name="Yoder R."/>
            <person name="Zeng Q."/>
            <person name="Allshire R."/>
            <person name="Baulcombe D."/>
            <person name="Birren B.W."/>
            <person name="Brown W."/>
            <person name="Ekwall K."/>
            <person name="Kellis M."/>
            <person name="Leatherwood J."/>
            <person name="Levin H."/>
            <person name="Margalit H."/>
            <person name="Martienssen R."/>
            <person name="Nieduszynski C.A."/>
            <person name="Spatafora J.W."/>
            <person name="Friedman N."/>
            <person name="Dalgaard J.Z."/>
            <person name="Baumann P."/>
            <person name="Niki H."/>
            <person name="Regev A."/>
            <person name="Nusbaum C."/>
        </authorList>
    </citation>
    <scope>NUCLEOTIDE SEQUENCE [LARGE SCALE GENOMIC DNA]</scope>
    <source>
        <strain evidence="9">yFS275 / FY16936</strain>
    </source>
</reference>
<dbReference type="GO" id="GO:0005634">
    <property type="term" value="C:nucleus"/>
    <property type="evidence" value="ECO:0000318"/>
    <property type="project" value="GO_Central"/>
</dbReference>
<dbReference type="GO" id="GO:0031119">
    <property type="term" value="P:tRNA pseudouridine synthesis"/>
    <property type="evidence" value="ECO:0000318"/>
    <property type="project" value="GO_Central"/>
</dbReference>
<dbReference type="STRING" id="402676.B6K2Z9"/>
<evidence type="ECO:0000256" key="2">
    <source>
        <dbReference type="ARBA" id="ARBA00009375"/>
    </source>
</evidence>
<dbReference type="FunFam" id="3.30.70.660:FF:000012">
    <property type="entry name" value="tRNA pseudouridine synthase"/>
    <property type="match status" value="1"/>
</dbReference>
<dbReference type="Gene3D" id="3.30.70.660">
    <property type="entry name" value="Pseudouridine synthase I, catalytic domain, C-terminal subdomain"/>
    <property type="match status" value="1"/>
</dbReference>
<dbReference type="PANTHER" id="PTHR11142:SF5">
    <property type="entry name" value="TRNA PSEUDOURIDINE(38_39) SYNTHASE"/>
    <property type="match status" value="1"/>
</dbReference>
<dbReference type="InterPro" id="IPR001406">
    <property type="entry name" value="PsdUridine_synth_TruA"/>
</dbReference>
<dbReference type="HOGENOM" id="CLU_014673_2_0_1"/>